<sequence length="536" mass="59345">MMLSALQRLDKYTISLICGYATPQTQATLARTCRFFSESALNALWKERSLPNLFLSVLPHNTVRLTEKDGYLVMELNPDRNVPDDDQWCRVAMYGVRIKSTATSGEGPDALAVHFSEDILSLWSSYTQRRGMSRAFCPRATELHWNIRDPQSMGRETPFILSNVLVRLTVSDHVPAHLRSAFVATLPALAIPTLKRLSIKNNNRDEAIQLDPAVSSLVRSCPALERVSLHHASGACMHALSELTALRSVEVSTLMNISCRADGGPYFPALIDFSGMANLRDVLPLIGMLKHAQSLQKLNIFYLMLSEGHPERYFSLLVAAVVRGCGAKQLSNLSLGDYTPQDNLYSLALNHIRPLLVFSRLETLFLTWPGYADFSDYQMHTIAKALPLLKSLRMIPRVGMTPNDQSTAESLTPPAIRITPESLLSLASHCPRLEHLAMPLNASPLLTSLEAHPGRGIVQGRLRNLSLVGPDGDALSQPPTMVSLALFLSDVFPNLRLIQAQNAPSSFASSISGMLHVMALVRDRERRGQLHVMHFI</sequence>
<dbReference type="HOGENOM" id="CLU_021164_0_0_1"/>
<name>D8PS27_SCHCM</name>
<proteinExistence type="predicted"/>
<keyword evidence="2" id="KW-1185">Reference proteome</keyword>
<dbReference type="EMBL" id="GL377302">
    <property type="protein sequence ID" value="EFJ01847.1"/>
    <property type="molecule type" value="Genomic_DNA"/>
</dbReference>
<evidence type="ECO:0000313" key="1">
    <source>
        <dbReference type="EMBL" id="EFJ01847.1"/>
    </source>
</evidence>
<dbReference type="KEGG" id="scm:SCHCO_02539751"/>
<feature type="non-terminal residue" evidence="1">
    <location>
        <position position="536"/>
    </location>
</feature>
<dbReference type="RefSeq" id="XP_003036749.1">
    <property type="nucleotide sequence ID" value="XM_003036703.1"/>
</dbReference>
<dbReference type="GeneID" id="9597863"/>
<dbReference type="OMA" id="MSCTHID"/>
<dbReference type="SUPFAM" id="SSF52047">
    <property type="entry name" value="RNI-like"/>
    <property type="match status" value="1"/>
</dbReference>
<dbReference type="InterPro" id="IPR032675">
    <property type="entry name" value="LRR_dom_sf"/>
</dbReference>
<dbReference type="Gene3D" id="3.80.10.10">
    <property type="entry name" value="Ribonuclease Inhibitor"/>
    <property type="match status" value="1"/>
</dbReference>
<dbReference type="InParanoid" id="D8PS27"/>
<protein>
    <recommendedName>
        <fullName evidence="3">F-box domain-containing protein</fullName>
    </recommendedName>
</protein>
<evidence type="ECO:0000313" key="2">
    <source>
        <dbReference type="Proteomes" id="UP000007431"/>
    </source>
</evidence>
<gene>
    <name evidence="1" type="ORF">SCHCODRAFT_102957</name>
</gene>
<dbReference type="eggNOG" id="ENOG502RBPR">
    <property type="taxonomic scope" value="Eukaryota"/>
</dbReference>
<evidence type="ECO:0008006" key="3">
    <source>
        <dbReference type="Google" id="ProtNLM"/>
    </source>
</evidence>
<dbReference type="Proteomes" id="UP000007431">
    <property type="component" value="Unassembled WGS sequence"/>
</dbReference>
<organism evidence="2">
    <name type="scientific">Schizophyllum commune (strain H4-8 / FGSC 9210)</name>
    <name type="common">Split gill fungus</name>
    <dbReference type="NCBI Taxonomy" id="578458"/>
    <lineage>
        <taxon>Eukaryota</taxon>
        <taxon>Fungi</taxon>
        <taxon>Dikarya</taxon>
        <taxon>Basidiomycota</taxon>
        <taxon>Agaricomycotina</taxon>
        <taxon>Agaricomycetes</taxon>
        <taxon>Agaricomycetidae</taxon>
        <taxon>Agaricales</taxon>
        <taxon>Schizophyllaceae</taxon>
        <taxon>Schizophyllum</taxon>
    </lineage>
</organism>
<dbReference type="OrthoDB" id="3543113at2759"/>
<accession>D8PS27</accession>
<dbReference type="AlphaFoldDB" id="D8PS27"/>
<dbReference type="VEuPathDB" id="FungiDB:SCHCODRAFT_02539751"/>
<reference evidence="1 2" key="1">
    <citation type="journal article" date="2010" name="Nat. Biotechnol.">
        <title>Genome sequence of the model mushroom Schizophyllum commune.</title>
        <authorList>
            <person name="Ohm R.A."/>
            <person name="de Jong J.F."/>
            <person name="Lugones L.G."/>
            <person name="Aerts A."/>
            <person name="Kothe E."/>
            <person name="Stajich J.E."/>
            <person name="de Vries R.P."/>
            <person name="Record E."/>
            <person name="Levasseur A."/>
            <person name="Baker S.E."/>
            <person name="Bartholomew K.A."/>
            <person name="Coutinho P.M."/>
            <person name="Erdmann S."/>
            <person name="Fowler T.J."/>
            <person name="Gathman A.C."/>
            <person name="Lombard V."/>
            <person name="Henrissat B."/>
            <person name="Knabe N."/>
            <person name="Kuees U."/>
            <person name="Lilly W.W."/>
            <person name="Lindquist E."/>
            <person name="Lucas S."/>
            <person name="Magnuson J.K."/>
            <person name="Piumi F."/>
            <person name="Raudaskoski M."/>
            <person name="Salamov A."/>
            <person name="Schmutz J."/>
            <person name="Schwarze F.W.M.R."/>
            <person name="vanKuyk P.A."/>
            <person name="Horton J.S."/>
            <person name="Grigoriev I.V."/>
            <person name="Woesten H.A.B."/>
        </authorList>
    </citation>
    <scope>NUCLEOTIDE SEQUENCE [LARGE SCALE GENOMIC DNA]</scope>
    <source>
        <strain evidence="2">H4-8 / FGSC 9210</strain>
    </source>
</reference>